<dbReference type="PANTHER" id="PTHR21368">
    <property type="entry name" value="50S RIBOSOMAL PROTEIN L9"/>
    <property type="match status" value="1"/>
</dbReference>
<dbReference type="SUPFAM" id="SSF55653">
    <property type="entry name" value="Ribosomal protein L9 C-domain"/>
    <property type="match status" value="1"/>
</dbReference>
<feature type="domain" description="Ribosomal protein L9" evidence="9">
    <location>
        <begin position="13"/>
        <end position="40"/>
    </location>
</feature>
<keyword evidence="8" id="KW-0175">Coiled coil</keyword>
<keyword evidence="2 7" id="KW-0699">rRNA-binding</keyword>
<keyword evidence="5 7" id="KW-0687">Ribonucleoprotein</keyword>
<protein>
    <recommendedName>
        <fullName evidence="6 7">Large ribosomal subunit protein bL9</fullName>
    </recommendedName>
</protein>
<dbReference type="InterPro" id="IPR036935">
    <property type="entry name" value="Ribosomal_bL9_N_sf"/>
</dbReference>
<accession>A0A926I3T7</accession>
<evidence type="ECO:0000256" key="5">
    <source>
        <dbReference type="ARBA" id="ARBA00023274"/>
    </source>
</evidence>
<dbReference type="RefSeq" id="WP_249282005.1">
    <property type="nucleotide sequence ID" value="NZ_JACRST010000002.1"/>
</dbReference>
<dbReference type="Gene3D" id="3.10.430.100">
    <property type="entry name" value="Ribosomal protein L9, C-terminal domain"/>
    <property type="match status" value="1"/>
</dbReference>
<keyword evidence="11" id="KW-1185">Reference proteome</keyword>
<dbReference type="GO" id="GO:1990904">
    <property type="term" value="C:ribonucleoprotein complex"/>
    <property type="evidence" value="ECO:0007669"/>
    <property type="project" value="UniProtKB-KW"/>
</dbReference>
<reference evidence="10" key="1">
    <citation type="submission" date="2020-08" db="EMBL/GenBank/DDBJ databases">
        <title>Genome public.</title>
        <authorList>
            <person name="Liu C."/>
            <person name="Sun Q."/>
        </authorList>
    </citation>
    <scope>NUCLEOTIDE SEQUENCE</scope>
    <source>
        <strain evidence="10">NSJ-31</strain>
    </source>
</reference>
<evidence type="ECO:0000259" key="9">
    <source>
        <dbReference type="PROSITE" id="PS00651"/>
    </source>
</evidence>
<dbReference type="InterPro" id="IPR009027">
    <property type="entry name" value="Ribosomal_bL9/RNase_H1_N"/>
</dbReference>
<dbReference type="PROSITE" id="PS00651">
    <property type="entry name" value="RIBOSOMAL_L9"/>
    <property type="match status" value="1"/>
</dbReference>
<comment type="similarity">
    <text evidence="1 7">Belongs to the bacterial ribosomal protein bL9 family.</text>
</comment>
<keyword evidence="4 7" id="KW-0689">Ribosomal protein</keyword>
<name>A0A926I3T7_9FIRM</name>
<dbReference type="Pfam" id="PF01281">
    <property type="entry name" value="Ribosomal_L9_N"/>
    <property type="match status" value="1"/>
</dbReference>
<proteinExistence type="inferred from homology"/>
<evidence type="ECO:0000256" key="4">
    <source>
        <dbReference type="ARBA" id="ARBA00022980"/>
    </source>
</evidence>
<evidence type="ECO:0000313" key="10">
    <source>
        <dbReference type="EMBL" id="MBC8545853.1"/>
    </source>
</evidence>
<gene>
    <name evidence="7" type="primary">rplI</name>
    <name evidence="10" type="ORF">H8711_02725</name>
</gene>
<dbReference type="EMBL" id="JACRST010000002">
    <property type="protein sequence ID" value="MBC8545853.1"/>
    <property type="molecule type" value="Genomic_DNA"/>
</dbReference>
<sequence length="150" mass="16166">MKVILQADVKGSGKKGDLVNVSDGYARNFLFPKKLAVEANAQAMNEMKNREAAAKHRAEVELQNAKDTAAKLEGKTIKLTAKAGAAGKLFGAITSKEIAEGVQKQLGIELDKKKISLDEDIKSFGTFNATVKLHVQVQAKFYVTVAEAAF</sequence>
<dbReference type="NCBIfam" id="TIGR00158">
    <property type="entry name" value="L9"/>
    <property type="match status" value="1"/>
</dbReference>
<dbReference type="AlphaFoldDB" id="A0A926I3T7"/>
<evidence type="ECO:0000256" key="6">
    <source>
        <dbReference type="ARBA" id="ARBA00035292"/>
    </source>
</evidence>
<dbReference type="GO" id="GO:0003735">
    <property type="term" value="F:structural constituent of ribosome"/>
    <property type="evidence" value="ECO:0007669"/>
    <property type="project" value="InterPro"/>
</dbReference>
<feature type="coiled-coil region" evidence="8">
    <location>
        <begin position="48"/>
        <end position="82"/>
    </location>
</feature>
<evidence type="ECO:0000256" key="2">
    <source>
        <dbReference type="ARBA" id="ARBA00022730"/>
    </source>
</evidence>
<keyword evidence="3 7" id="KW-0694">RNA-binding</keyword>
<dbReference type="InterPro" id="IPR036791">
    <property type="entry name" value="Ribosomal_bL9_C_sf"/>
</dbReference>
<dbReference type="HAMAP" id="MF_00503">
    <property type="entry name" value="Ribosomal_bL9"/>
    <property type="match status" value="1"/>
</dbReference>
<dbReference type="InterPro" id="IPR020594">
    <property type="entry name" value="Ribosomal_bL9_bac/chp"/>
</dbReference>
<evidence type="ECO:0000256" key="1">
    <source>
        <dbReference type="ARBA" id="ARBA00010605"/>
    </source>
</evidence>
<dbReference type="Gene3D" id="3.40.5.10">
    <property type="entry name" value="Ribosomal protein L9, N-terminal domain"/>
    <property type="match status" value="1"/>
</dbReference>
<comment type="caution">
    <text evidence="10">The sequence shown here is derived from an EMBL/GenBank/DDBJ whole genome shotgun (WGS) entry which is preliminary data.</text>
</comment>
<dbReference type="GO" id="GO:0006412">
    <property type="term" value="P:translation"/>
    <property type="evidence" value="ECO:0007669"/>
    <property type="project" value="UniProtKB-UniRule"/>
</dbReference>
<evidence type="ECO:0000256" key="3">
    <source>
        <dbReference type="ARBA" id="ARBA00022884"/>
    </source>
</evidence>
<dbReference type="GO" id="GO:0005840">
    <property type="term" value="C:ribosome"/>
    <property type="evidence" value="ECO:0007669"/>
    <property type="project" value="UniProtKB-KW"/>
</dbReference>
<evidence type="ECO:0000256" key="7">
    <source>
        <dbReference type="HAMAP-Rule" id="MF_00503"/>
    </source>
</evidence>
<dbReference type="InterPro" id="IPR020070">
    <property type="entry name" value="Ribosomal_bL9_N"/>
</dbReference>
<dbReference type="InterPro" id="IPR020069">
    <property type="entry name" value="Ribosomal_bL9_C"/>
</dbReference>
<evidence type="ECO:0000256" key="8">
    <source>
        <dbReference type="SAM" id="Coils"/>
    </source>
</evidence>
<dbReference type="Pfam" id="PF03948">
    <property type="entry name" value="Ribosomal_L9_C"/>
    <property type="match status" value="1"/>
</dbReference>
<evidence type="ECO:0000313" key="11">
    <source>
        <dbReference type="Proteomes" id="UP000653127"/>
    </source>
</evidence>
<dbReference type="SUPFAM" id="SSF55658">
    <property type="entry name" value="L9 N-domain-like"/>
    <property type="match status" value="1"/>
</dbReference>
<comment type="function">
    <text evidence="7">Binds to the 23S rRNA.</text>
</comment>
<organism evidence="10 11">
    <name type="scientific">Ligaoa zhengdingensis</name>
    <dbReference type="NCBI Taxonomy" id="2763658"/>
    <lineage>
        <taxon>Bacteria</taxon>
        <taxon>Bacillati</taxon>
        <taxon>Bacillota</taxon>
        <taxon>Clostridia</taxon>
        <taxon>Eubacteriales</taxon>
        <taxon>Oscillospiraceae</taxon>
        <taxon>Ligaoa</taxon>
    </lineage>
</organism>
<dbReference type="GO" id="GO:0019843">
    <property type="term" value="F:rRNA binding"/>
    <property type="evidence" value="ECO:0007669"/>
    <property type="project" value="UniProtKB-UniRule"/>
</dbReference>
<dbReference type="Proteomes" id="UP000653127">
    <property type="component" value="Unassembled WGS sequence"/>
</dbReference>
<dbReference type="InterPro" id="IPR000244">
    <property type="entry name" value="Ribosomal_bL9"/>
</dbReference>